<dbReference type="Proteomes" id="UP000184356">
    <property type="component" value="Unassembled WGS sequence"/>
</dbReference>
<dbReference type="RefSeq" id="XP_040699073.1">
    <property type="nucleotide sequence ID" value="XM_040847833.1"/>
</dbReference>
<dbReference type="EMBL" id="KV878593">
    <property type="protein sequence ID" value="OJJ55267.1"/>
    <property type="molecule type" value="Genomic_DNA"/>
</dbReference>
<dbReference type="GeneID" id="63763906"/>
<evidence type="ECO:0000313" key="1">
    <source>
        <dbReference type="EMBL" id="OJJ55267.1"/>
    </source>
</evidence>
<proteinExistence type="predicted"/>
<organism evidence="1 2">
    <name type="scientific">Aspergillus sydowii CBS 593.65</name>
    <dbReference type="NCBI Taxonomy" id="1036612"/>
    <lineage>
        <taxon>Eukaryota</taxon>
        <taxon>Fungi</taxon>
        <taxon>Dikarya</taxon>
        <taxon>Ascomycota</taxon>
        <taxon>Pezizomycotina</taxon>
        <taxon>Eurotiomycetes</taxon>
        <taxon>Eurotiomycetidae</taxon>
        <taxon>Eurotiales</taxon>
        <taxon>Aspergillaceae</taxon>
        <taxon>Aspergillus</taxon>
        <taxon>Aspergillus subgen. Nidulantes</taxon>
    </lineage>
</organism>
<keyword evidence="2" id="KW-1185">Reference proteome</keyword>
<gene>
    <name evidence="1" type="ORF">ASPSYDRAFT_49444</name>
</gene>
<protein>
    <submittedName>
        <fullName evidence="1">Uncharacterized protein</fullName>
    </submittedName>
</protein>
<name>A0A1L9T784_9EURO</name>
<dbReference type="VEuPathDB" id="FungiDB:ASPSYDRAFT_49444"/>
<dbReference type="AlphaFoldDB" id="A0A1L9T784"/>
<reference evidence="2" key="1">
    <citation type="journal article" date="2017" name="Genome Biol.">
        <title>Comparative genomics reveals high biological diversity and specific adaptations in the industrially and medically important fungal genus Aspergillus.</title>
        <authorList>
            <person name="de Vries R.P."/>
            <person name="Riley R."/>
            <person name="Wiebenga A."/>
            <person name="Aguilar-Osorio G."/>
            <person name="Amillis S."/>
            <person name="Uchima C.A."/>
            <person name="Anderluh G."/>
            <person name="Asadollahi M."/>
            <person name="Askin M."/>
            <person name="Barry K."/>
            <person name="Battaglia E."/>
            <person name="Bayram O."/>
            <person name="Benocci T."/>
            <person name="Braus-Stromeyer S.A."/>
            <person name="Caldana C."/>
            <person name="Canovas D."/>
            <person name="Cerqueira G.C."/>
            <person name="Chen F."/>
            <person name="Chen W."/>
            <person name="Choi C."/>
            <person name="Clum A."/>
            <person name="Dos Santos R.A."/>
            <person name="Damasio A.R."/>
            <person name="Diallinas G."/>
            <person name="Emri T."/>
            <person name="Fekete E."/>
            <person name="Flipphi M."/>
            <person name="Freyberg S."/>
            <person name="Gallo A."/>
            <person name="Gournas C."/>
            <person name="Habgood R."/>
            <person name="Hainaut M."/>
            <person name="Harispe M.L."/>
            <person name="Henrissat B."/>
            <person name="Hilden K.S."/>
            <person name="Hope R."/>
            <person name="Hossain A."/>
            <person name="Karabika E."/>
            <person name="Karaffa L."/>
            <person name="Karanyi Z."/>
            <person name="Krasevec N."/>
            <person name="Kuo A."/>
            <person name="Kusch H."/>
            <person name="LaButti K."/>
            <person name="Lagendijk E.L."/>
            <person name="Lapidus A."/>
            <person name="Levasseur A."/>
            <person name="Lindquist E."/>
            <person name="Lipzen A."/>
            <person name="Logrieco A.F."/>
            <person name="MacCabe A."/>
            <person name="Maekelae M.R."/>
            <person name="Malavazi I."/>
            <person name="Melin P."/>
            <person name="Meyer V."/>
            <person name="Mielnichuk N."/>
            <person name="Miskei M."/>
            <person name="Molnar A.P."/>
            <person name="Mule G."/>
            <person name="Ngan C.Y."/>
            <person name="Orejas M."/>
            <person name="Orosz E."/>
            <person name="Ouedraogo J.P."/>
            <person name="Overkamp K.M."/>
            <person name="Park H.-S."/>
            <person name="Perrone G."/>
            <person name="Piumi F."/>
            <person name="Punt P.J."/>
            <person name="Ram A.F."/>
            <person name="Ramon A."/>
            <person name="Rauscher S."/>
            <person name="Record E."/>
            <person name="Riano-Pachon D.M."/>
            <person name="Robert V."/>
            <person name="Roehrig J."/>
            <person name="Ruller R."/>
            <person name="Salamov A."/>
            <person name="Salih N.S."/>
            <person name="Samson R.A."/>
            <person name="Sandor E."/>
            <person name="Sanguinetti M."/>
            <person name="Schuetze T."/>
            <person name="Sepcic K."/>
            <person name="Shelest E."/>
            <person name="Sherlock G."/>
            <person name="Sophianopoulou V."/>
            <person name="Squina F.M."/>
            <person name="Sun H."/>
            <person name="Susca A."/>
            <person name="Todd R.B."/>
            <person name="Tsang A."/>
            <person name="Unkles S.E."/>
            <person name="van de Wiele N."/>
            <person name="van Rossen-Uffink D."/>
            <person name="Oliveira J.V."/>
            <person name="Vesth T.C."/>
            <person name="Visser J."/>
            <person name="Yu J.-H."/>
            <person name="Zhou M."/>
            <person name="Andersen M.R."/>
            <person name="Archer D.B."/>
            <person name="Baker S.E."/>
            <person name="Benoit I."/>
            <person name="Brakhage A.A."/>
            <person name="Braus G.H."/>
            <person name="Fischer R."/>
            <person name="Frisvad J.C."/>
            <person name="Goldman G.H."/>
            <person name="Houbraken J."/>
            <person name="Oakley B."/>
            <person name="Pocsi I."/>
            <person name="Scazzocchio C."/>
            <person name="Seiboth B."/>
            <person name="vanKuyk P.A."/>
            <person name="Wortman J."/>
            <person name="Dyer P.S."/>
            <person name="Grigoriev I.V."/>
        </authorList>
    </citation>
    <scope>NUCLEOTIDE SEQUENCE [LARGE SCALE GENOMIC DNA]</scope>
    <source>
        <strain evidence="2">CBS 593.65</strain>
    </source>
</reference>
<sequence>MPILSSLRAVRLSSTRRKMCRDAGERRPGNTAVDLGGLCTYWSRLLGYGWGLGEE</sequence>
<accession>A0A1L9T784</accession>
<evidence type="ECO:0000313" key="2">
    <source>
        <dbReference type="Proteomes" id="UP000184356"/>
    </source>
</evidence>